<gene>
    <name evidence="1" type="ORF">K3F53_15165</name>
    <name evidence="2" type="ORF">SAMN04489735_10444</name>
</gene>
<name>A0A1G8EH43_ANETH</name>
<dbReference type="OrthoDB" id="2968128at2"/>
<keyword evidence="4" id="KW-1185">Reference proteome</keyword>
<dbReference type="PANTHER" id="PTHR36109">
    <property type="entry name" value="MEMBRANE PROTEIN-RELATED"/>
    <property type="match status" value="1"/>
</dbReference>
<reference evidence="1 4" key="2">
    <citation type="submission" date="2021-08" db="EMBL/GenBank/DDBJ databases">
        <title>Complete genome sequence of the strain Aneurinibacillus thermoaerophilus CCM 8960.</title>
        <authorList>
            <person name="Musilova J."/>
            <person name="Kourilova X."/>
            <person name="Pernicova I."/>
            <person name="Bezdicek M."/>
            <person name="Lengerova M."/>
            <person name="Obruca S."/>
            <person name="Sedlar K."/>
        </authorList>
    </citation>
    <scope>NUCLEOTIDE SEQUENCE [LARGE SCALE GENOMIC DNA]</scope>
    <source>
        <strain evidence="1 4">CCM 8960</strain>
    </source>
</reference>
<dbReference type="InterPro" id="IPR052948">
    <property type="entry name" value="Low_temp-induced_all0457"/>
</dbReference>
<evidence type="ECO:0000313" key="4">
    <source>
        <dbReference type="Proteomes" id="UP000826616"/>
    </source>
</evidence>
<accession>A0A1G8EH43</accession>
<protein>
    <recommendedName>
        <fullName evidence="5">Heat induced stress protein YflT</fullName>
    </recommendedName>
</protein>
<evidence type="ECO:0008006" key="5">
    <source>
        <dbReference type="Google" id="ProtNLM"/>
    </source>
</evidence>
<dbReference type="EMBL" id="FNDE01000044">
    <property type="protein sequence ID" value="SDH69166.1"/>
    <property type="molecule type" value="Genomic_DNA"/>
</dbReference>
<evidence type="ECO:0000313" key="1">
    <source>
        <dbReference type="EMBL" id="QYY42185.1"/>
    </source>
</evidence>
<dbReference type="Proteomes" id="UP000826616">
    <property type="component" value="Chromosome"/>
</dbReference>
<dbReference type="Proteomes" id="UP000198956">
    <property type="component" value="Unassembled WGS sequence"/>
</dbReference>
<sequence>MKPHIIAVFNLPEEAERAFHALQGYVKKDEISFLRKTDNTETSTGDASADPIVDGVVWGSSIGGAAGLAFGMGSLFIPGIGPVIAAGPLLSLLAGAASGGVIGGLADMGVNTYTSERIHTHIDKGKVILITQVSKPELRGPITHLLEQYGAVEIHEEPVNEN</sequence>
<proteinExistence type="predicted"/>
<reference evidence="2 3" key="1">
    <citation type="submission" date="2016-10" db="EMBL/GenBank/DDBJ databases">
        <authorList>
            <person name="de Groot N.N."/>
        </authorList>
    </citation>
    <scope>NUCLEOTIDE SEQUENCE [LARGE SCALE GENOMIC DNA]</scope>
    <source>
        <strain evidence="2 3">L 420-91</strain>
    </source>
</reference>
<dbReference type="GeneID" id="97142721"/>
<dbReference type="PANTHER" id="PTHR36109:SF2">
    <property type="entry name" value="MEMBRANE PROTEIN"/>
    <property type="match status" value="1"/>
</dbReference>
<evidence type="ECO:0000313" key="2">
    <source>
        <dbReference type="EMBL" id="SDH69166.1"/>
    </source>
</evidence>
<dbReference type="AlphaFoldDB" id="A0A1G8EH43"/>
<organism evidence="2 3">
    <name type="scientific">Aneurinibacillus thermoaerophilus</name>
    <dbReference type="NCBI Taxonomy" id="143495"/>
    <lineage>
        <taxon>Bacteria</taxon>
        <taxon>Bacillati</taxon>
        <taxon>Bacillota</taxon>
        <taxon>Bacilli</taxon>
        <taxon>Bacillales</taxon>
        <taxon>Paenibacillaceae</taxon>
        <taxon>Aneurinibacillus group</taxon>
        <taxon>Aneurinibacillus</taxon>
    </lineage>
</organism>
<evidence type="ECO:0000313" key="3">
    <source>
        <dbReference type="Proteomes" id="UP000198956"/>
    </source>
</evidence>
<dbReference type="EMBL" id="CP080764">
    <property type="protein sequence ID" value="QYY42185.1"/>
    <property type="molecule type" value="Genomic_DNA"/>
</dbReference>
<dbReference type="RefSeq" id="WP_057897811.1">
    <property type="nucleotide sequence ID" value="NZ_CP080764.1"/>
</dbReference>